<evidence type="ECO:0000313" key="5">
    <source>
        <dbReference type="Proteomes" id="UP000612680"/>
    </source>
</evidence>
<dbReference type="PRINTS" id="PR00139">
    <property type="entry name" value="ASNGLNASE"/>
</dbReference>
<dbReference type="PIRSF" id="PIRSF500176">
    <property type="entry name" value="L_ASNase"/>
    <property type="match status" value="1"/>
</dbReference>
<organism evidence="4 5">
    <name type="scientific">Dyadobacter sandarakinus</name>
    <dbReference type="NCBI Taxonomy" id="2747268"/>
    <lineage>
        <taxon>Bacteria</taxon>
        <taxon>Pseudomonadati</taxon>
        <taxon>Bacteroidota</taxon>
        <taxon>Cytophagia</taxon>
        <taxon>Cytophagales</taxon>
        <taxon>Spirosomataceae</taxon>
        <taxon>Dyadobacter</taxon>
    </lineage>
</organism>
<dbReference type="InterPro" id="IPR027473">
    <property type="entry name" value="L-asparaginase_C"/>
</dbReference>
<evidence type="ECO:0000259" key="3">
    <source>
        <dbReference type="Pfam" id="PF17763"/>
    </source>
</evidence>
<evidence type="ECO:0000256" key="1">
    <source>
        <dbReference type="ARBA" id="ARBA00022801"/>
    </source>
</evidence>
<name>A0ABX7I5K6_9BACT</name>
<sequence>MDYKMIYINPVSPEPPIGSVLVIYTGGTLGMVYESKGRQLVPFNFEEMISRVPEISRLHFEITFLSLPDPIDSSNVNPAIWVELAGIIGEHYHRYDSFVILHGTDTMAYTASALSYLLEGLNKPVILTGAQLPIGVARSDARENIITALELAAARDDRGHPVISEVCIYFNSRLLRGNRSKKRESSDFNAFHSANYPALANAGVHIEYNLPYIRPCNPGATLTIHKQLDNRVAFLKLFPGISPLVTGAILNIAGLRGVVMETYGAGNAPTNPWFLDALRSAMDAGVIIFNVTQCEGGRVAQGHYQTSKYLDQLGVVSGSDITAEAAVTKMMYVFGREPERNQCIEMLARPLCGEMSI</sequence>
<feature type="domain" description="Asparaginase/glutaminase C-terminal" evidence="3">
    <location>
        <begin position="231"/>
        <end position="343"/>
    </location>
</feature>
<dbReference type="PANTHER" id="PTHR11707:SF28">
    <property type="entry name" value="60 KDA LYSOPHOSPHOLIPASE"/>
    <property type="match status" value="1"/>
</dbReference>
<keyword evidence="5" id="KW-1185">Reference proteome</keyword>
<proteinExistence type="predicted"/>
<reference evidence="4 5" key="1">
    <citation type="submission" date="2020-06" db="EMBL/GenBank/DDBJ databases">
        <title>Dyadobacter sandarakinus sp. nov., isolated from the soil of the Arctic Yellow River Station.</title>
        <authorList>
            <person name="Zhang Y."/>
            <person name="Peng F."/>
        </authorList>
    </citation>
    <scope>NUCLEOTIDE SEQUENCE [LARGE SCALE GENOMIC DNA]</scope>
    <source>
        <strain evidence="4 5">Q3-56</strain>
    </source>
</reference>
<dbReference type="Pfam" id="PF00710">
    <property type="entry name" value="Asparaginase"/>
    <property type="match status" value="1"/>
</dbReference>
<dbReference type="SUPFAM" id="SSF53774">
    <property type="entry name" value="Glutaminase/Asparaginase"/>
    <property type="match status" value="1"/>
</dbReference>
<dbReference type="Gene3D" id="3.40.50.40">
    <property type="match status" value="1"/>
</dbReference>
<dbReference type="SMART" id="SM00870">
    <property type="entry name" value="Asparaginase"/>
    <property type="match status" value="1"/>
</dbReference>
<dbReference type="RefSeq" id="WP_204663182.1">
    <property type="nucleotide sequence ID" value="NZ_CP056775.1"/>
</dbReference>
<dbReference type="InterPro" id="IPR036152">
    <property type="entry name" value="Asp/glu_Ase-like_sf"/>
</dbReference>
<feature type="domain" description="L-asparaginase N-terminal" evidence="2">
    <location>
        <begin position="20"/>
        <end position="210"/>
    </location>
</feature>
<evidence type="ECO:0000313" key="4">
    <source>
        <dbReference type="EMBL" id="QRR01154.1"/>
    </source>
</evidence>
<evidence type="ECO:0000259" key="2">
    <source>
        <dbReference type="Pfam" id="PF00710"/>
    </source>
</evidence>
<protein>
    <submittedName>
        <fullName evidence="4">Asparaginase</fullName>
    </submittedName>
</protein>
<dbReference type="InterPro" id="IPR006034">
    <property type="entry name" value="Asparaginase/glutaminase-like"/>
</dbReference>
<dbReference type="EMBL" id="CP056775">
    <property type="protein sequence ID" value="QRR01154.1"/>
    <property type="molecule type" value="Genomic_DNA"/>
</dbReference>
<dbReference type="CDD" id="cd08963">
    <property type="entry name" value="L-asparaginase_I"/>
    <property type="match status" value="1"/>
</dbReference>
<dbReference type="NCBIfam" id="TIGR00519">
    <property type="entry name" value="asnASE_I"/>
    <property type="match status" value="1"/>
</dbReference>
<keyword evidence="1" id="KW-0378">Hydrolase</keyword>
<dbReference type="InterPro" id="IPR037152">
    <property type="entry name" value="L-asparaginase_N_sf"/>
</dbReference>
<dbReference type="InterPro" id="IPR041725">
    <property type="entry name" value="L-asparaginase_I"/>
</dbReference>
<gene>
    <name evidence="4" type="ORF">HWI92_09675</name>
</gene>
<dbReference type="Proteomes" id="UP000612680">
    <property type="component" value="Chromosome"/>
</dbReference>
<dbReference type="InterPro" id="IPR040919">
    <property type="entry name" value="Asparaginase_C"/>
</dbReference>
<dbReference type="Gene3D" id="3.40.50.1170">
    <property type="entry name" value="L-asparaginase, N-terminal domain"/>
    <property type="match status" value="1"/>
</dbReference>
<dbReference type="InterPro" id="IPR027474">
    <property type="entry name" value="L-asparaginase_N"/>
</dbReference>
<dbReference type="PIRSF" id="PIRSF001220">
    <property type="entry name" value="L-ASNase_gatD"/>
    <property type="match status" value="1"/>
</dbReference>
<dbReference type="SFLD" id="SFLDS00057">
    <property type="entry name" value="Glutaminase/Asparaginase"/>
    <property type="match status" value="1"/>
</dbReference>
<dbReference type="PROSITE" id="PS51732">
    <property type="entry name" value="ASN_GLN_ASE_3"/>
    <property type="match status" value="1"/>
</dbReference>
<dbReference type="InterPro" id="IPR006033">
    <property type="entry name" value="AsnA_fam"/>
</dbReference>
<dbReference type="PANTHER" id="PTHR11707">
    <property type="entry name" value="L-ASPARAGINASE"/>
    <property type="match status" value="1"/>
</dbReference>
<accession>A0ABX7I5K6</accession>
<dbReference type="Pfam" id="PF17763">
    <property type="entry name" value="Asparaginase_C"/>
    <property type="match status" value="1"/>
</dbReference>